<organism evidence="2 3">
    <name type="scientific">Rhizobium tumorigenes</name>
    <dbReference type="NCBI Taxonomy" id="2041385"/>
    <lineage>
        <taxon>Bacteria</taxon>
        <taxon>Pseudomonadati</taxon>
        <taxon>Pseudomonadota</taxon>
        <taxon>Alphaproteobacteria</taxon>
        <taxon>Hyphomicrobiales</taxon>
        <taxon>Rhizobiaceae</taxon>
        <taxon>Rhizobium/Agrobacterium group</taxon>
        <taxon>Rhizobium</taxon>
    </lineage>
</organism>
<accession>A0AAF1KWI4</accession>
<feature type="compositionally biased region" description="Basic and acidic residues" evidence="1">
    <location>
        <begin position="79"/>
        <end position="100"/>
    </location>
</feature>
<proteinExistence type="predicted"/>
<geneLocation type="plasmid" evidence="2 3">
    <name>unnamed1</name>
</geneLocation>
<evidence type="ECO:0000256" key="1">
    <source>
        <dbReference type="SAM" id="MobiDB-lite"/>
    </source>
</evidence>
<feature type="compositionally biased region" description="Low complexity" evidence="1">
    <location>
        <begin position="18"/>
        <end position="37"/>
    </location>
</feature>
<feature type="region of interest" description="Disordered" evidence="1">
    <location>
        <begin position="226"/>
        <end position="273"/>
    </location>
</feature>
<dbReference type="Proteomes" id="UP000249499">
    <property type="component" value="Plasmid unnamed1"/>
</dbReference>
<dbReference type="RefSeq" id="WP_111221628.1">
    <property type="nucleotide sequence ID" value="NZ_CP117258.1"/>
</dbReference>
<dbReference type="AlphaFoldDB" id="A0AAF1KWI4"/>
<keyword evidence="3" id="KW-1185">Reference proteome</keyword>
<keyword evidence="2" id="KW-0614">Plasmid</keyword>
<gene>
    <name evidence="2" type="ORF">PR017_23715</name>
</gene>
<evidence type="ECO:0000313" key="2">
    <source>
        <dbReference type="EMBL" id="WFR98711.1"/>
    </source>
</evidence>
<evidence type="ECO:0008006" key="4">
    <source>
        <dbReference type="Google" id="ProtNLM"/>
    </source>
</evidence>
<name>A0AAF1KWI4_9HYPH</name>
<feature type="region of interest" description="Disordered" evidence="1">
    <location>
        <begin position="1"/>
        <end position="125"/>
    </location>
</feature>
<dbReference type="EMBL" id="CP117258">
    <property type="protein sequence ID" value="WFR98711.1"/>
    <property type="molecule type" value="Genomic_DNA"/>
</dbReference>
<feature type="compositionally biased region" description="Low complexity" evidence="1">
    <location>
        <begin position="242"/>
        <end position="254"/>
    </location>
</feature>
<protein>
    <recommendedName>
        <fullName evidence="4">Scaffolding protein</fullName>
    </recommendedName>
</protein>
<sequence length="273" mass="29431">MAEQSLDEIMSSRNSSSETTAAPAVVEQAPAAAPAATGTGDRDDKGRFAPKAPGQPGAEPSAAPAGQQSNGQVPIQALDAERNRRKETEERHERELRELRAQLTRMQPAQEAAPQPKKPEIWEDPNGFIQSELTPVQQQIAEMREELWENKAVSRHTPEVVSAAKEAAEKLFGTPQGAELHRRITASGNPFDNLVAWHKEQTISSETGGDLEAYKKRVIEEYLAAGNQPQQLQPSPTPAPAALPTSFAGAPSAGPRGGPEYGGPRPLSEIMKR</sequence>
<evidence type="ECO:0000313" key="3">
    <source>
        <dbReference type="Proteomes" id="UP000249499"/>
    </source>
</evidence>
<reference evidence="3" key="2">
    <citation type="journal article" date="2023" name="MicrobiologyOpen">
        <title>Genomics of the tumorigenes clade of the family Rhizobiaceae and description of Rhizobium rhododendri sp. nov.</title>
        <authorList>
            <person name="Kuzmanovic N."/>
            <person name="diCenzo G.C."/>
            <person name="Bunk B."/>
            <person name="Sproeer C."/>
            <person name="Fruehling A."/>
            <person name="Neumann-Schaal M."/>
            <person name="Overmann J."/>
            <person name="Smalla K."/>
        </authorList>
    </citation>
    <scope>NUCLEOTIDE SEQUENCE [LARGE SCALE GENOMIC DNA]</scope>
    <source>
        <strain evidence="3">1078</strain>
        <plasmid evidence="3">unnamed1</plasmid>
    </source>
</reference>
<reference evidence="2 3" key="1">
    <citation type="journal article" date="2018" name="Sci. Rep.">
        <title>Rhizobium tumorigenes sp. nov., a novel plant tumorigenic bacterium isolated from cane gall tumors on thornless blackberry.</title>
        <authorList>
            <person name="Kuzmanovi N."/>
            <person name="Smalla K."/>
            <person name="Gronow S."/>
            <person name="PuBawska J."/>
        </authorList>
    </citation>
    <scope>NUCLEOTIDE SEQUENCE [LARGE SCALE GENOMIC DNA]</scope>
    <source>
        <strain evidence="2 3">1078</strain>
    </source>
</reference>
<dbReference type="KEGG" id="rtu:PR017_23715"/>